<dbReference type="GO" id="GO:0051315">
    <property type="term" value="P:attachment of mitotic spindle microtubules to kinetochore"/>
    <property type="evidence" value="ECO:0007669"/>
    <property type="project" value="TreeGrafter"/>
</dbReference>
<feature type="coiled-coil region" evidence="7">
    <location>
        <begin position="82"/>
        <end position="116"/>
    </location>
</feature>
<feature type="region of interest" description="Disordered" evidence="8">
    <location>
        <begin position="40"/>
        <end position="74"/>
    </location>
</feature>
<keyword evidence="7" id="KW-0175">Coiled coil</keyword>
<keyword evidence="4" id="KW-0498">Mitosis</keyword>
<sequence length="734" mass="85094">MEEIKSNISNIFDQLLDTSSIPIPKRLSFDCLDDSFDDKRTSKRKITSGDSNCEKRRRDESPNSSLGSMNNSAVPPMSPWQVKILKADLLAANANVTQLQNELEQQHMQRRNIEKDYTAKVDGLKDQVAYFKNKTHECEKHLGVLRKREAIAKEDLVRCRNERKSERLTYEDTIHSLQKKLTAVEENFRKSSNDYNNDVSDLNRQLSEVMQNLTSVEEENSRLFELNESLQQNMKKFKELEASLEEEKQKNQSATMKIKELEYEIAGYGEWKDMSSSSLARLSQLADLEKELPRLRTDNKNLRDAIGNKLLLEEQVYDLKSRLEKSEKNNVDAIEMKIRLGDLEKELATWAAIAFDHCPQNQSPTAANLRRRIEEILQKDVVLVSERNRSKTERNSLESQSHETRAQNEALLKANAELKSSLKNHQVICHRLQKKMLLLAKERDCYKQLIENYEKDLTISGPPGALGATPENQLRLRVEMLEKTVAGYKEMCSNLEKDLQVAKASPETGLSGATHENLRRELTEAQMEIERLRRRRDELELELEHRSLKGDFNADKYKVVHMSINPAQTAHENHLQEVEKLQAEIERLKRKIRKLEEDHENMTMRMNESNITMNMKEMNTLRSQLASLESKNQHLKEVYKAASQEFREVCYMLFGYRVDRTGSTNYRISSMYAENEDDFLNFRLNESGVLDMLETEYSISLRDMMRTHLGAHNSLPAFLSALTMDLFNRTTISV</sequence>
<reference evidence="9" key="1">
    <citation type="submission" date="2022-08" db="UniProtKB">
        <authorList>
            <consortium name="EnsemblMetazoa"/>
        </authorList>
    </citation>
    <scope>IDENTIFICATION</scope>
    <source>
        <strain evidence="9">Israel</strain>
    </source>
</reference>
<dbReference type="InterPro" id="IPR008672">
    <property type="entry name" value="Mad1"/>
</dbReference>
<evidence type="ECO:0000256" key="5">
    <source>
        <dbReference type="ARBA" id="ARBA00023242"/>
    </source>
</evidence>
<keyword evidence="3" id="KW-0132">Cell division</keyword>
<evidence type="ECO:0000313" key="9">
    <source>
        <dbReference type="EnsemblMetazoa" id="PPAI009535-PA"/>
    </source>
</evidence>
<dbReference type="VEuPathDB" id="VectorBase:PPAPM1_000530"/>
<dbReference type="PANTHER" id="PTHR23168">
    <property type="entry name" value="MITOTIC SPINDLE ASSEMBLY CHECKPOINT PROTEIN MAD1 MITOTIC ARREST DEFICIENT-LIKE PROTEIN 1"/>
    <property type="match status" value="1"/>
</dbReference>
<dbReference type="Gene3D" id="1.20.5.170">
    <property type="match status" value="1"/>
</dbReference>
<dbReference type="GO" id="GO:0007094">
    <property type="term" value="P:mitotic spindle assembly checkpoint signaling"/>
    <property type="evidence" value="ECO:0007669"/>
    <property type="project" value="InterPro"/>
</dbReference>
<dbReference type="VEuPathDB" id="VectorBase:PPAI009535"/>
<evidence type="ECO:0000313" key="10">
    <source>
        <dbReference type="Proteomes" id="UP000092462"/>
    </source>
</evidence>
<keyword evidence="5" id="KW-0539">Nucleus</keyword>
<evidence type="ECO:0000256" key="2">
    <source>
        <dbReference type="ARBA" id="ARBA00008029"/>
    </source>
</evidence>
<dbReference type="Proteomes" id="UP000092462">
    <property type="component" value="Unassembled WGS sequence"/>
</dbReference>
<keyword evidence="10" id="KW-1185">Reference proteome</keyword>
<dbReference type="Gene3D" id="6.10.250.90">
    <property type="match status" value="1"/>
</dbReference>
<accession>A0A1B0DME3</accession>
<evidence type="ECO:0000256" key="3">
    <source>
        <dbReference type="ARBA" id="ARBA00022618"/>
    </source>
</evidence>
<feature type="compositionally biased region" description="Polar residues" evidence="8">
    <location>
        <begin position="62"/>
        <end position="73"/>
    </location>
</feature>
<dbReference type="SUPFAM" id="SSF75704">
    <property type="entry name" value="Mitotic arrest deficient-like 1, Mad1"/>
    <property type="match status" value="1"/>
</dbReference>
<dbReference type="Pfam" id="PF05557">
    <property type="entry name" value="MAD"/>
    <property type="match status" value="1"/>
</dbReference>
<evidence type="ECO:0000256" key="1">
    <source>
        <dbReference type="ARBA" id="ARBA00004123"/>
    </source>
</evidence>
<comment type="similarity">
    <text evidence="2">Belongs to the MAD1 family.</text>
</comment>
<dbReference type="GO" id="GO:0072686">
    <property type="term" value="C:mitotic spindle"/>
    <property type="evidence" value="ECO:0007669"/>
    <property type="project" value="TreeGrafter"/>
</dbReference>
<dbReference type="EMBL" id="AJVK01075524">
    <property type="status" value="NOT_ANNOTATED_CDS"/>
    <property type="molecule type" value="Genomic_DNA"/>
</dbReference>
<feature type="coiled-coil region" evidence="7">
    <location>
        <begin position="478"/>
        <end position="645"/>
    </location>
</feature>
<name>A0A1B0DME3_PHLPP</name>
<evidence type="ECO:0000256" key="7">
    <source>
        <dbReference type="SAM" id="Coils"/>
    </source>
</evidence>
<proteinExistence type="inferred from homology"/>
<evidence type="ECO:0000256" key="4">
    <source>
        <dbReference type="ARBA" id="ARBA00022776"/>
    </source>
</evidence>
<comment type="subcellular location">
    <subcellularLocation>
        <location evidence="1">Nucleus</location>
    </subcellularLocation>
</comment>
<evidence type="ECO:0000256" key="6">
    <source>
        <dbReference type="ARBA" id="ARBA00023306"/>
    </source>
</evidence>
<feature type="coiled-coil region" evidence="7">
    <location>
        <begin position="167"/>
        <end position="329"/>
    </location>
</feature>
<dbReference type="Gene3D" id="3.30.457.60">
    <property type="match status" value="1"/>
</dbReference>
<keyword evidence="6" id="KW-0131">Cell cycle</keyword>
<dbReference type="PANTHER" id="PTHR23168:SF0">
    <property type="entry name" value="MITOTIC SPINDLE ASSEMBLY CHECKPOINT PROTEIN MAD1"/>
    <property type="match status" value="1"/>
</dbReference>
<evidence type="ECO:0000256" key="8">
    <source>
        <dbReference type="SAM" id="MobiDB-lite"/>
    </source>
</evidence>
<feature type="compositionally biased region" description="Basic and acidic residues" evidence="8">
    <location>
        <begin position="52"/>
        <end position="61"/>
    </location>
</feature>
<organism evidence="9 10">
    <name type="scientific">Phlebotomus papatasi</name>
    <name type="common">Sandfly</name>
    <dbReference type="NCBI Taxonomy" id="29031"/>
    <lineage>
        <taxon>Eukaryota</taxon>
        <taxon>Metazoa</taxon>
        <taxon>Ecdysozoa</taxon>
        <taxon>Arthropoda</taxon>
        <taxon>Hexapoda</taxon>
        <taxon>Insecta</taxon>
        <taxon>Pterygota</taxon>
        <taxon>Neoptera</taxon>
        <taxon>Endopterygota</taxon>
        <taxon>Diptera</taxon>
        <taxon>Nematocera</taxon>
        <taxon>Psychodoidea</taxon>
        <taxon>Psychodidae</taxon>
        <taxon>Phlebotomus</taxon>
        <taxon>Phlebotomus</taxon>
    </lineage>
</organism>
<dbReference type="EnsemblMetazoa" id="PPAI009535-RA">
    <property type="protein sequence ID" value="PPAI009535-PA"/>
    <property type="gene ID" value="PPAI009535"/>
</dbReference>
<dbReference type="GO" id="GO:0000776">
    <property type="term" value="C:kinetochore"/>
    <property type="evidence" value="ECO:0007669"/>
    <property type="project" value="TreeGrafter"/>
</dbReference>
<protein>
    <submittedName>
        <fullName evidence="9">Uncharacterized protein</fullName>
    </submittedName>
</protein>
<dbReference type="GO" id="GO:0051301">
    <property type="term" value="P:cell division"/>
    <property type="evidence" value="ECO:0007669"/>
    <property type="project" value="UniProtKB-KW"/>
</dbReference>
<dbReference type="GO" id="GO:0005635">
    <property type="term" value="C:nuclear envelope"/>
    <property type="evidence" value="ECO:0007669"/>
    <property type="project" value="TreeGrafter"/>
</dbReference>
<dbReference type="AlphaFoldDB" id="A0A1B0DME3"/>